<dbReference type="PROSITE" id="PS50930">
    <property type="entry name" value="HTH_LYTTR"/>
    <property type="match status" value="1"/>
</dbReference>
<sequence length="260" mass="29324">MNKLTGKEMPNKMRVIFADDEKPARDKLAHQLSLIADIDVVGFATTGKEAVALINAQKPDLVLLDIQMPEISGMELLSLLDYKPLIIFTTAYDQFAIQAFEQSSTDYLLKPFPLGRLKAAIDKAKKQFLAGLPIDKSQQEQNYILNNNAPIKRLISKNGERMTILSPSDLLFIKSSQGNCLAWDGKEHHYLSEKLDCLEQSLASAEFVRIHRSYLINIDKIKEIQRWFNGKLMVIMDDDNKTELSTSRAGADKLKQLLGL</sequence>
<keyword evidence="1" id="KW-0902">Two-component regulatory system</keyword>
<dbReference type="Gene3D" id="2.40.50.1020">
    <property type="entry name" value="LytTr DNA-binding domain"/>
    <property type="match status" value="1"/>
</dbReference>
<dbReference type="Proteomes" id="UP000197068">
    <property type="component" value="Unassembled WGS sequence"/>
</dbReference>
<reference evidence="5 6" key="1">
    <citation type="submission" date="2017-06" db="EMBL/GenBank/DDBJ databases">
        <title>Whole Genome Sequences of Colwellia marinimaniae MTCD1.</title>
        <authorList>
            <person name="Kusumoto H."/>
            <person name="Inoue M."/>
            <person name="Tanikawa K."/>
            <person name="Maeji H."/>
            <person name="Cameron J.H."/>
            <person name="Bartlett D.H."/>
        </authorList>
    </citation>
    <scope>NUCLEOTIDE SEQUENCE [LARGE SCALE GENOMIC DNA]</scope>
    <source>
        <strain evidence="5 6">MTCD1</strain>
    </source>
</reference>
<dbReference type="PROSITE" id="PS50110">
    <property type="entry name" value="RESPONSE_REGULATORY"/>
    <property type="match status" value="1"/>
</dbReference>
<dbReference type="Pfam" id="PF00072">
    <property type="entry name" value="Response_reg"/>
    <property type="match status" value="1"/>
</dbReference>
<protein>
    <submittedName>
        <fullName evidence="5">DNA-binding response regulator</fullName>
    </submittedName>
</protein>
<organism evidence="5 6">
    <name type="scientific">Colwellia marinimaniae</name>
    <dbReference type="NCBI Taxonomy" id="1513592"/>
    <lineage>
        <taxon>Bacteria</taxon>
        <taxon>Pseudomonadati</taxon>
        <taxon>Pseudomonadota</taxon>
        <taxon>Gammaproteobacteria</taxon>
        <taxon>Alteromonadales</taxon>
        <taxon>Colwelliaceae</taxon>
        <taxon>Colwellia</taxon>
    </lineage>
</organism>
<comment type="caution">
    <text evidence="5">The sequence shown here is derived from an EMBL/GenBank/DDBJ whole genome shotgun (WGS) entry which is preliminary data.</text>
</comment>
<evidence type="ECO:0000256" key="2">
    <source>
        <dbReference type="PROSITE-ProRule" id="PRU00169"/>
    </source>
</evidence>
<dbReference type="Gene3D" id="3.40.50.2300">
    <property type="match status" value="1"/>
</dbReference>
<evidence type="ECO:0000259" key="4">
    <source>
        <dbReference type="PROSITE" id="PS50930"/>
    </source>
</evidence>
<dbReference type="InterPro" id="IPR001789">
    <property type="entry name" value="Sig_transdc_resp-reg_receiver"/>
</dbReference>
<dbReference type="Pfam" id="PF04397">
    <property type="entry name" value="LytTR"/>
    <property type="match status" value="1"/>
</dbReference>
<dbReference type="InterPro" id="IPR007492">
    <property type="entry name" value="LytTR_DNA-bd_dom"/>
</dbReference>
<dbReference type="SMART" id="SM00850">
    <property type="entry name" value="LytTR"/>
    <property type="match status" value="1"/>
</dbReference>
<evidence type="ECO:0000256" key="1">
    <source>
        <dbReference type="ARBA" id="ARBA00023012"/>
    </source>
</evidence>
<dbReference type="InterPro" id="IPR046947">
    <property type="entry name" value="LytR-like"/>
</dbReference>
<evidence type="ECO:0000313" key="5">
    <source>
        <dbReference type="EMBL" id="GAW94714.1"/>
    </source>
</evidence>
<proteinExistence type="predicted"/>
<dbReference type="RefSeq" id="WP_057182166.1">
    <property type="nucleotide sequence ID" value="NZ_BDQM01000001.1"/>
</dbReference>
<dbReference type="SUPFAM" id="SSF52172">
    <property type="entry name" value="CheY-like"/>
    <property type="match status" value="1"/>
</dbReference>
<feature type="modified residue" description="4-aspartylphosphate" evidence="2">
    <location>
        <position position="65"/>
    </location>
</feature>
<evidence type="ECO:0000259" key="3">
    <source>
        <dbReference type="PROSITE" id="PS50110"/>
    </source>
</evidence>
<dbReference type="SMART" id="SM00448">
    <property type="entry name" value="REC"/>
    <property type="match status" value="1"/>
</dbReference>
<dbReference type="GO" id="GO:0003677">
    <property type="term" value="F:DNA binding"/>
    <property type="evidence" value="ECO:0007669"/>
    <property type="project" value="UniProtKB-KW"/>
</dbReference>
<gene>
    <name evidence="5" type="primary">lytR</name>
    <name evidence="5" type="ORF">MTCD1_00311</name>
</gene>
<dbReference type="PANTHER" id="PTHR37299">
    <property type="entry name" value="TRANSCRIPTIONAL REGULATOR-RELATED"/>
    <property type="match status" value="1"/>
</dbReference>
<dbReference type="InterPro" id="IPR011006">
    <property type="entry name" value="CheY-like_superfamily"/>
</dbReference>
<feature type="domain" description="Response regulatory" evidence="3">
    <location>
        <begin position="14"/>
        <end position="125"/>
    </location>
</feature>
<keyword evidence="5" id="KW-0238">DNA-binding</keyword>
<accession>A0ABQ0MQR9</accession>
<keyword evidence="2" id="KW-0597">Phosphoprotein</keyword>
<name>A0ABQ0MQR9_9GAMM</name>
<dbReference type="EMBL" id="BDQM01000001">
    <property type="protein sequence ID" value="GAW94714.1"/>
    <property type="molecule type" value="Genomic_DNA"/>
</dbReference>
<evidence type="ECO:0000313" key="6">
    <source>
        <dbReference type="Proteomes" id="UP000197068"/>
    </source>
</evidence>
<dbReference type="PANTHER" id="PTHR37299:SF1">
    <property type="entry name" value="STAGE 0 SPORULATION PROTEIN A HOMOLOG"/>
    <property type="match status" value="1"/>
</dbReference>
<feature type="domain" description="HTH LytTR-type" evidence="4">
    <location>
        <begin position="154"/>
        <end position="260"/>
    </location>
</feature>
<keyword evidence="6" id="KW-1185">Reference proteome</keyword>